<evidence type="ECO:0000256" key="2">
    <source>
        <dbReference type="ARBA" id="ARBA00022692"/>
    </source>
</evidence>
<evidence type="ECO:0000256" key="3">
    <source>
        <dbReference type="ARBA" id="ARBA00022989"/>
    </source>
</evidence>
<evidence type="ECO:0000256" key="4">
    <source>
        <dbReference type="ARBA" id="ARBA00023136"/>
    </source>
</evidence>
<dbReference type="InterPro" id="IPR003807">
    <property type="entry name" value="DUF202"/>
</dbReference>
<evidence type="ECO:0000256" key="5">
    <source>
        <dbReference type="SAM" id="Phobius"/>
    </source>
</evidence>
<protein>
    <recommendedName>
        <fullName evidence="6">DUF202 domain-containing protein</fullName>
    </recommendedName>
</protein>
<evidence type="ECO:0000313" key="8">
    <source>
        <dbReference type="Proteomes" id="UP001165092"/>
    </source>
</evidence>
<dbReference type="Pfam" id="PF02656">
    <property type="entry name" value="DUF202"/>
    <property type="match status" value="1"/>
</dbReference>
<feature type="transmembrane region" description="Helical" evidence="5">
    <location>
        <begin position="88"/>
        <end position="109"/>
    </location>
</feature>
<feature type="domain" description="DUF202" evidence="6">
    <location>
        <begin position="1"/>
        <end position="70"/>
    </location>
</feature>
<keyword evidence="4 5" id="KW-0472">Membrane</keyword>
<dbReference type="EMBL" id="BSQG01000002">
    <property type="protein sequence ID" value="GLU47258.1"/>
    <property type="molecule type" value="Genomic_DNA"/>
</dbReference>
<keyword evidence="2 5" id="KW-0812">Transmembrane</keyword>
<dbReference type="Proteomes" id="UP001165092">
    <property type="component" value="Unassembled WGS sequence"/>
</dbReference>
<dbReference type="GO" id="GO:0012505">
    <property type="term" value="C:endomembrane system"/>
    <property type="evidence" value="ECO:0007669"/>
    <property type="project" value="UniProtKB-SubCell"/>
</dbReference>
<gene>
    <name evidence="7" type="ORF">Nans01_16090</name>
</gene>
<evidence type="ECO:0000256" key="1">
    <source>
        <dbReference type="ARBA" id="ARBA00004127"/>
    </source>
</evidence>
<name>A0A9W6P592_9ACTN</name>
<comment type="subcellular location">
    <subcellularLocation>
        <location evidence="1">Endomembrane system</location>
        <topology evidence="1">Multi-pass membrane protein</topology>
    </subcellularLocation>
</comment>
<proteinExistence type="predicted"/>
<evidence type="ECO:0000313" key="7">
    <source>
        <dbReference type="EMBL" id="GLU47258.1"/>
    </source>
</evidence>
<accession>A0A9W6P592</accession>
<organism evidence="7 8">
    <name type="scientific">Nocardiopsis ansamitocini</name>
    <dbReference type="NCBI Taxonomy" id="1670832"/>
    <lineage>
        <taxon>Bacteria</taxon>
        <taxon>Bacillati</taxon>
        <taxon>Actinomycetota</taxon>
        <taxon>Actinomycetes</taxon>
        <taxon>Streptosporangiales</taxon>
        <taxon>Nocardiopsidaceae</taxon>
        <taxon>Nocardiopsis</taxon>
    </lineage>
</organism>
<dbReference type="AlphaFoldDB" id="A0A9W6P592"/>
<feature type="transmembrane region" description="Helical" evidence="5">
    <location>
        <begin position="43"/>
        <end position="61"/>
    </location>
</feature>
<evidence type="ECO:0000259" key="6">
    <source>
        <dbReference type="Pfam" id="PF02656"/>
    </source>
</evidence>
<reference evidence="7" key="1">
    <citation type="submission" date="2023-02" db="EMBL/GenBank/DDBJ databases">
        <title>Nocardiopsis ansamitocini NBRC 112285.</title>
        <authorList>
            <person name="Ichikawa N."/>
            <person name="Sato H."/>
            <person name="Tonouchi N."/>
        </authorList>
    </citation>
    <scope>NUCLEOTIDE SEQUENCE</scope>
    <source>
        <strain evidence="7">NBRC 112285</strain>
    </source>
</reference>
<keyword evidence="3 5" id="KW-1133">Transmembrane helix</keyword>
<sequence length="111" mass="11907">MQPERTLLSWQRTVFLLVGVALLYLRGPLVATGEAFTAQLVSRALPVLAVALVAVVVIVHLRRRWRRTDHGLLDDATGSPPAPLARPWAILLISGSVILLSTAVVLTAVPG</sequence>
<comment type="caution">
    <text evidence="7">The sequence shown here is derived from an EMBL/GenBank/DDBJ whole genome shotgun (WGS) entry which is preliminary data.</text>
</comment>
<keyword evidence="8" id="KW-1185">Reference proteome</keyword>